<feature type="region of interest" description="Disordered" evidence="2">
    <location>
        <begin position="1"/>
        <end position="49"/>
    </location>
</feature>
<keyword evidence="1" id="KW-0175">Coiled coil</keyword>
<feature type="compositionally biased region" description="Polar residues" evidence="2">
    <location>
        <begin position="476"/>
        <end position="490"/>
    </location>
</feature>
<feature type="region of interest" description="Disordered" evidence="2">
    <location>
        <begin position="187"/>
        <end position="212"/>
    </location>
</feature>
<reference evidence="4" key="1">
    <citation type="submission" date="2025-08" db="UniProtKB">
        <authorList>
            <consortium name="RefSeq"/>
        </authorList>
    </citation>
    <scope>IDENTIFICATION</scope>
    <source>
        <tissue evidence="4">Brain</tissue>
    </source>
</reference>
<feature type="coiled-coil region" evidence="1">
    <location>
        <begin position="355"/>
        <end position="389"/>
    </location>
</feature>
<sequence length="530" mass="60427">MDEGRRRPPSDGGAYGKASAFSPSSHDASAEVWHSTPVKKRNADAPLDVGHSSVLTSFRMDSPWAESTCPIPADAPRPHRSQDTELSVNDLSSSTIRRQRRELQRMMAELKERDRELNAMASSHHRQLHVWEQNRQRVLALEQRCARLDDELQKRNEVIRVLTKRVSTVETREKEVQEELSVAQQQLSELGQKEQHSSQRCQDSEEKNRSLSSTLTALSIQVGSLQVREEELSSMLKLKDKDTTEASARILDLTGRLQDLETSLTESRSQEAKLQRDLEESKRRYREAKREIVHLKDELQQQVTQSSTQREEIIRLKQELQLLHRDLALAGEGDSWRDELLELARSKQERTMSELRCLRQVCENQRNDLQLLQLNLESARETLRERTSQGSAGSWEEFTCNCPDDRSPSSIRAKTSGRVRDTTTSPENDHLRVSSYHFTDGDDRLQQLGGESRRSSSSHTAAAALSCRTTEPLHSFNYQTSNHHPSSSPGQRVEEFHHHPSSCLHRAGETPPKACSRHGAREMCGWLDPD</sequence>
<dbReference type="GeneID" id="108897317"/>
<feature type="compositionally biased region" description="Basic and acidic residues" evidence="2">
    <location>
        <begin position="191"/>
        <end position="209"/>
    </location>
</feature>
<organism evidence="3 4">
    <name type="scientific">Lates calcarifer</name>
    <name type="common">Barramundi</name>
    <name type="synonym">Holocentrus calcarifer</name>
    <dbReference type="NCBI Taxonomy" id="8187"/>
    <lineage>
        <taxon>Eukaryota</taxon>
        <taxon>Metazoa</taxon>
        <taxon>Chordata</taxon>
        <taxon>Craniata</taxon>
        <taxon>Vertebrata</taxon>
        <taxon>Euteleostomi</taxon>
        <taxon>Actinopterygii</taxon>
        <taxon>Neopterygii</taxon>
        <taxon>Teleostei</taxon>
        <taxon>Neoteleostei</taxon>
        <taxon>Acanthomorphata</taxon>
        <taxon>Carangaria</taxon>
        <taxon>Carangaria incertae sedis</taxon>
        <taxon>Centropomidae</taxon>
        <taxon>Lates</taxon>
    </lineage>
</organism>
<evidence type="ECO:0000313" key="4">
    <source>
        <dbReference type="RefSeq" id="XP_018552406.1"/>
    </source>
</evidence>
<accession>A0AAJ7VG87</accession>
<protein>
    <submittedName>
        <fullName evidence="4">LOW QUALITY PROTEIN: coiled-coil domain-containing protein 62</fullName>
    </submittedName>
</protein>
<dbReference type="KEGG" id="lcf:108897317"/>
<dbReference type="Proteomes" id="UP000694890">
    <property type="component" value="Linkage group LG9"/>
</dbReference>
<evidence type="ECO:0000256" key="2">
    <source>
        <dbReference type="SAM" id="MobiDB-lite"/>
    </source>
</evidence>
<evidence type="ECO:0000256" key="1">
    <source>
        <dbReference type="SAM" id="Coils"/>
    </source>
</evidence>
<proteinExistence type="predicted"/>
<feature type="compositionally biased region" description="Polar residues" evidence="2">
    <location>
        <begin position="84"/>
        <end position="96"/>
    </location>
</feature>
<dbReference type="RefSeq" id="XP_018552406.1">
    <property type="nucleotide sequence ID" value="XM_018696890.2"/>
</dbReference>
<feature type="region of interest" description="Disordered" evidence="2">
    <location>
        <begin position="475"/>
        <end position="517"/>
    </location>
</feature>
<feature type="region of interest" description="Disordered" evidence="2">
    <location>
        <begin position="406"/>
        <end position="434"/>
    </location>
</feature>
<evidence type="ECO:0000313" key="3">
    <source>
        <dbReference type="Proteomes" id="UP000694890"/>
    </source>
</evidence>
<dbReference type="CTD" id="84660"/>
<feature type="coiled-coil region" evidence="1">
    <location>
        <begin position="257"/>
        <end position="305"/>
    </location>
</feature>
<name>A0AAJ7VG87_LATCA</name>
<feature type="region of interest" description="Disordered" evidence="2">
    <location>
        <begin position="67"/>
        <end position="98"/>
    </location>
</feature>
<dbReference type="AlphaFoldDB" id="A0AAJ7VG87"/>
<gene>
    <name evidence="4" type="primary">ccdc62</name>
</gene>